<proteinExistence type="inferred from homology"/>
<evidence type="ECO:0000256" key="1">
    <source>
        <dbReference type="ARBA" id="ARBA00022485"/>
    </source>
</evidence>
<evidence type="ECO:0000313" key="11">
    <source>
        <dbReference type="EMBL" id="SHF51847.1"/>
    </source>
</evidence>
<dbReference type="Pfam" id="PF08331">
    <property type="entry name" value="QueG_DUF1730"/>
    <property type="match status" value="1"/>
</dbReference>
<protein>
    <recommendedName>
        <fullName evidence="9">Epoxyqueuosine reductase</fullName>
        <ecNumber evidence="9">1.17.99.6</ecNumber>
    </recommendedName>
    <alternativeName>
        <fullName evidence="9">Queuosine biosynthesis protein QueG</fullName>
    </alternativeName>
</protein>
<evidence type="ECO:0000256" key="8">
    <source>
        <dbReference type="ARBA" id="ARBA00023014"/>
    </source>
</evidence>
<evidence type="ECO:0000259" key="10">
    <source>
        <dbReference type="PROSITE" id="PS51379"/>
    </source>
</evidence>
<evidence type="ECO:0000256" key="9">
    <source>
        <dbReference type="HAMAP-Rule" id="MF_00916"/>
    </source>
</evidence>
<feature type="binding site" evidence="9">
    <location>
        <position position="131"/>
    </location>
    <ligand>
        <name>cob(II)alamin</name>
        <dbReference type="ChEBI" id="CHEBI:16304"/>
    </ligand>
</feature>
<feature type="domain" description="4Fe-4S ferredoxin-type" evidence="10">
    <location>
        <begin position="173"/>
        <end position="205"/>
    </location>
</feature>
<organism evidence="11 12">
    <name type="scientific">Dysgonomonas macrotermitis</name>
    <dbReference type="NCBI Taxonomy" id="1346286"/>
    <lineage>
        <taxon>Bacteria</taxon>
        <taxon>Pseudomonadati</taxon>
        <taxon>Bacteroidota</taxon>
        <taxon>Bacteroidia</taxon>
        <taxon>Bacteroidales</taxon>
        <taxon>Dysgonomonadaceae</taxon>
        <taxon>Dysgonomonas</taxon>
    </lineage>
</organism>
<evidence type="ECO:0000256" key="7">
    <source>
        <dbReference type="ARBA" id="ARBA00023004"/>
    </source>
</evidence>
<keyword evidence="9" id="KW-0170">Cobalt</keyword>
<feature type="binding site" evidence="9">
    <location>
        <position position="152"/>
    </location>
    <ligand>
        <name>cob(II)alamin</name>
        <dbReference type="ChEBI" id="CHEBI:16304"/>
    </ligand>
</feature>
<dbReference type="Pfam" id="PF13484">
    <property type="entry name" value="Fer4_16"/>
    <property type="match status" value="1"/>
</dbReference>
<feature type="binding site" evidence="9">
    <location>
        <position position="60"/>
    </location>
    <ligand>
        <name>cob(II)alamin</name>
        <dbReference type="ChEBI" id="CHEBI:16304"/>
    </ligand>
</feature>
<feature type="binding site" evidence="9">
    <location>
        <position position="191"/>
    </location>
    <ligand>
        <name>[4Fe-4S] cluster</name>
        <dbReference type="ChEBI" id="CHEBI:49883"/>
        <label>1</label>
    </ligand>
</feature>
<name>A0A1M5CB79_9BACT</name>
<dbReference type="GO" id="GO:0046872">
    <property type="term" value="F:metal ion binding"/>
    <property type="evidence" value="ECO:0007669"/>
    <property type="project" value="UniProtKB-KW"/>
</dbReference>
<dbReference type="GO" id="GO:0052693">
    <property type="term" value="F:epoxyqueuosine reductase activity"/>
    <property type="evidence" value="ECO:0007669"/>
    <property type="project" value="UniProtKB-UniRule"/>
</dbReference>
<dbReference type="PANTHER" id="PTHR30002">
    <property type="entry name" value="EPOXYQUEUOSINE REDUCTASE"/>
    <property type="match status" value="1"/>
</dbReference>
<accession>A0A1M5CB79</accession>
<gene>
    <name evidence="9" type="primary">queG</name>
    <name evidence="11" type="ORF">SAMN05444362_10798</name>
</gene>
<dbReference type="InterPro" id="IPR017900">
    <property type="entry name" value="4Fe4S_Fe_S_CS"/>
</dbReference>
<dbReference type="InterPro" id="IPR004453">
    <property type="entry name" value="QueG"/>
</dbReference>
<feature type="binding site" evidence="9">
    <location>
        <position position="166"/>
    </location>
    <ligand>
        <name>cob(II)alamin</name>
        <dbReference type="ChEBI" id="CHEBI:16304"/>
    </ligand>
</feature>
<keyword evidence="4 9" id="KW-0479">Metal-binding</keyword>
<dbReference type="RefSeq" id="WP_062179471.1">
    <property type="nucleotide sequence ID" value="NZ_BBXL01000007.1"/>
</dbReference>
<dbReference type="PROSITE" id="PS51379">
    <property type="entry name" value="4FE4S_FER_2"/>
    <property type="match status" value="1"/>
</dbReference>
<comment type="similarity">
    <text evidence="9">Belongs to the QueG family.</text>
</comment>
<dbReference type="AlphaFoldDB" id="A0A1M5CB79"/>
<keyword evidence="3 9" id="KW-0819">tRNA processing</keyword>
<dbReference type="UniPathway" id="UPA00392"/>
<dbReference type="EMBL" id="FQUC01000007">
    <property type="protein sequence ID" value="SHF51847.1"/>
    <property type="molecule type" value="Genomic_DNA"/>
</dbReference>
<feature type="binding site" evidence="9">
    <location>
        <position position="195"/>
    </location>
    <ligand>
        <name>[4Fe-4S] cluster</name>
        <dbReference type="ChEBI" id="CHEBI:49883"/>
        <label>2</label>
    </ligand>
</feature>
<keyword evidence="7 9" id="KW-0408">Iron</keyword>
<dbReference type="InterPro" id="IPR017896">
    <property type="entry name" value="4Fe4S_Fe-S-bd"/>
</dbReference>
<feature type="binding site" evidence="9">
    <location>
        <position position="238"/>
    </location>
    <ligand>
        <name>[4Fe-4S] cluster</name>
        <dbReference type="ChEBI" id="CHEBI:49883"/>
        <label>2</label>
    </ligand>
</feature>
<comment type="cofactor">
    <cofactor evidence="9">
        <name>[4Fe-4S] cluster</name>
        <dbReference type="ChEBI" id="CHEBI:49883"/>
    </cofactor>
    <text evidence="9">Binds 2 [4Fe-4S] clusters per monomer.</text>
</comment>
<feature type="binding site" evidence="9">
    <location>
        <position position="185"/>
    </location>
    <ligand>
        <name>[4Fe-4S] cluster</name>
        <dbReference type="ChEBI" id="CHEBI:49883"/>
        <label>1</label>
    </ligand>
</feature>
<keyword evidence="5 9" id="KW-0671">Queuosine biosynthesis</keyword>
<evidence type="ECO:0000256" key="4">
    <source>
        <dbReference type="ARBA" id="ARBA00022723"/>
    </source>
</evidence>
<feature type="binding site" evidence="9">
    <location>
        <begin position="238"/>
        <end position="239"/>
    </location>
    <ligand>
        <name>cob(II)alamin</name>
        <dbReference type="ChEBI" id="CHEBI:16304"/>
    </ligand>
</feature>
<dbReference type="HAMAP" id="MF_00916">
    <property type="entry name" value="QueG"/>
    <property type="match status" value="1"/>
</dbReference>
<dbReference type="SUPFAM" id="SSF46548">
    <property type="entry name" value="alpha-helical ferredoxin"/>
    <property type="match status" value="1"/>
</dbReference>
<feature type="binding site" evidence="9">
    <location>
        <position position="188"/>
    </location>
    <ligand>
        <name>[4Fe-4S] cluster</name>
        <dbReference type="ChEBI" id="CHEBI:49883"/>
        <label>1</label>
    </ligand>
</feature>
<feature type="active site" description="Proton donor" evidence="9">
    <location>
        <position position="131"/>
    </location>
</feature>
<sequence>MNKAAYSTEIKEYALSLGFDACGICRAEPIGDTDKSHLDKWIEDGYQADMDYLAHNTDKRINPTLLVDGAKSIISVALNYYPHERQSEAAPQFAYYAYGKDYHDVMKDKLGKLFSFIKSLLPDTQGRIFCDTAPVMERYWAAKAGLGFIGKNTLLIIPKKGSYFFLGEVILDQELEYDKPLDLSCGKCTRCLEACPTGAIEKPHLLNARKCISYQTIENKGEIDDTIKPLLNNRMYGCDICQQVCPWNRYSKPHRTEEFTPHPEFLAMDYKSLQEMEVGDYQRIFKGSAVKRAKYNGLIRNIKALTENRDQI</sequence>
<feature type="binding site" evidence="9">
    <location>
        <position position="211"/>
    </location>
    <ligand>
        <name>[4Fe-4S] cluster</name>
        <dbReference type="ChEBI" id="CHEBI:49883"/>
        <label>2</label>
    </ligand>
</feature>
<keyword evidence="8 9" id="KW-0411">Iron-sulfur</keyword>
<reference evidence="12" key="1">
    <citation type="submission" date="2016-11" db="EMBL/GenBank/DDBJ databases">
        <authorList>
            <person name="Varghese N."/>
            <person name="Submissions S."/>
        </authorList>
    </citation>
    <scope>NUCLEOTIDE SEQUENCE [LARGE SCALE GENOMIC DNA]</scope>
    <source>
        <strain evidence="12">DSM 27370</strain>
    </source>
</reference>
<comment type="function">
    <text evidence="9">Catalyzes the conversion of epoxyqueuosine (oQ) to queuosine (Q), which is a hypermodified base found in the wobble positions of tRNA(Asp), tRNA(Asn), tRNA(His) and tRNA(Tyr).</text>
</comment>
<dbReference type="GO" id="GO:0008616">
    <property type="term" value="P:tRNA queuosine(34) biosynthetic process"/>
    <property type="evidence" value="ECO:0007669"/>
    <property type="project" value="UniProtKB-UniRule"/>
</dbReference>
<feature type="binding site" evidence="9">
    <location>
        <position position="220"/>
    </location>
    <ligand>
        <name>tRNA</name>
        <dbReference type="ChEBI" id="CHEBI:17843"/>
    </ligand>
</feature>
<feature type="binding site" evidence="9">
    <location>
        <position position="213"/>
    </location>
    <ligand>
        <name>cob(II)alamin</name>
        <dbReference type="ChEBI" id="CHEBI:16304"/>
    </ligand>
</feature>
<keyword evidence="1 9" id="KW-0004">4Fe-4S</keyword>
<dbReference type="STRING" id="1346286.SAMN05444362_10798"/>
<dbReference type="GO" id="GO:0051539">
    <property type="term" value="F:4 iron, 4 sulfur cluster binding"/>
    <property type="evidence" value="ECO:0007669"/>
    <property type="project" value="UniProtKB-KW"/>
</dbReference>
<feature type="binding site" evidence="9">
    <location>
        <position position="155"/>
    </location>
    <ligand>
        <name>cob(II)alamin</name>
        <dbReference type="ChEBI" id="CHEBI:16304"/>
    </ligand>
</feature>
<dbReference type="EC" id="1.17.99.6" evidence="9"/>
<evidence type="ECO:0000256" key="3">
    <source>
        <dbReference type="ARBA" id="ARBA00022694"/>
    </source>
</evidence>
<dbReference type="Gene3D" id="3.30.70.20">
    <property type="match status" value="1"/>
</dbReference>
<comment type="pathway">
    <text evidence="9">tRNA modification; tRNA-queuosine biosynthesis.</text>
</comment>
<keyword evidence="12" id="KW-1185">Reference proteome</keyword>
<keyword evidence="2 9" id="KW-0963">Cytoplasm</keyword>
<comment type="cofactor">
    <cofactor evidence="9">
        <name>cob(II)alamin</name>
        <dbReference type="ChEBI" id="CHEBI:16304"/>
    </cofactor>
</comment>
<feature type="binding site" evidence="9">
    <location>
        <position position="245"/>
    </location>
    <ligand>
        <name>[4Fe-4S] cluster</name>
        <dbReference type="ChEBI" id="CHEBI:49883"/>
        <label>1</label>
    </ligand>
</feature>
<comment type="subunit">
    <text evidence="9">Monomer.</text>
</comment>
<comment type="catalytic activity">
    <reaction evidence="9">
        <text>epoxyqueuosine(34) in tRNA + AH2 = queuosine(34) in tRNA + A + H2O</text>
        <dbReference type="Rhea" id="RHEA:32159"/>
        <dbReference type="Rhea" id="RHEA-COMP:18571"/>
        <dbReference type="Rhea" id="RHEA-COMP:18582"/>
        <dbReference type="ChEBI" id="CHEBI:13193"/>
        <dbReference type="ChEBI" id="CHEBI:15377"/>
        <dbReference type="ChEBI" id="CHEBI:17499"/>
        <dbReference type="ChEBI" id="CHEBI:194431"/>
        <dbReference type="ChEBI" id="CHEBI:194443"/>
        <dbReference type="EC" id="1.17.99.6"/>
    </reaction>
</comment>
<dbReference type="PROSITE" id="PS00198">
    <property type="entry name" value="4FE4S_FER_1"/>
    <property type="match status" value="1"/>
</dbReference>
<dbReference type="Proteomes" id="UP000184480">
    <property type="component" value="Unassembled WGS sequence"/>
</dbReference>
<evidence type="ECO:0000256" key="5">
    <source>
        <dbReference type="ARBA" id="ARBA00022785"/>
    </source>
</evidence>
<comment type="caution">
    <text evidence="9">Lacks conserved residue(s) required for the propagation of feature annotation.</text>
</comment>
<evidence type="ECO:0000256" key="2">
    <source>
        <dbReference type="ARBA" id="ARBA00022490"/>
    </source>
</evidence>
<comment type="subcellular location">
    <subcellularLocation>
        <location evidence="9">Cytoplasm</location>
    </subcellularLocation>
</comment>
<dbReference type="NCBIfam" id="TIGR00276">
    <property type="entry name" value="tRNA epoxyqueuosine(34) reductase QueG"/>
    <property type="match status" value="1"/>
</dbReference>
<evidence type="ECO:0000313" key="12">
    <source>
        <dbReference type="Proteomes" id="UP000184480"/>
    </source>
</evidence>
<keyword evidence="6 9" id="KW-0560">Oxidoreductase</keyword>
<dbReference type="GO" id="GO:0005737">
    <property type="term" value="C:cytoplasm"/>
    <property type="evidence" value="ECO:0007669"/>
    <property type="project" value="UniProtKB-SubCell"/>
</dbReference>
<keyword evidence="9" id="KW-0846">Cobalamin</keyword>
<dbReference type="GO" id="GO:0031419">
    <property type="term" value="F:cobalamin binding"/>
    <property type="evidence" value="ECO:0007669"/>
    <property type="project" value="UniProtKB-KW"/>
</dbReference>
<evidence type="ECO:0000256" key="6">
    <source>
        <dbReference type="ARBA" id="ARBA00023002"/>
    </source>
</evidence>
<dbReference type="OrthoDB" id="9784571at2"/>
<dbReference type="InterPro" id="IPR013542">
    <property type="entry name" value="QueG_DUF1730"/>
</dbReference>
<feature type="binding site" evidence="9">
    <location>
        <position position="241"/>
    </location>
    <ligand>
        <name>[4Fe-4S] cluster</name>
        <dbReference type="ChEBI" id="CHEBI:49883"/>
        <label>2</label>
    </ligand>
</feature>
<dbReference type="PANTHER" id="PTHR30002:SF4">
    <property type="entry name" value="EPOXYQUEUOSINE REDUCTASE"/>
    <property type="match status" value="1"/>
</dbReference>